<dbReference type="Gene3D" id="1.10.443.10">
    <property type="entry name" value="Intergrase catalytic core"/>
    <property type="match status" value="1"/>
</dbReference>
<dbReference type="InterPro" id="IPR013762">
    <property type="entry name" value="Integrase-like_cat_sf"/>
</dbReference>
<name>A0ABQ3RM59_STRRR</name>
<gene>
    <name evidence="3" type="ORF">Srubr_67990</name>
</gene>
<dbReference type="InterPro" id="IPR011010">
    <property type="entry name" value="DNA_brk_join_enz"/>
</dbReference>
<comment type="caution">
    <text evidence="3">The sequence shown here is derived from an EMBL/GenBank/DDBJ whole genome shotgun (WGS) entry which is preliminary data.</text>
</comment>
<dbReference type="PROSITE" id="PS51898">
    <property type="entry name" value="TYR_RECOMBINASE"/>
    <property type="match status" value="1"/>
</dbReference>
<evidence type="ECO:0000313" key="4">
    <source>
        <dbReference type="Proteomes" id="UP000646738"/>
    </source>
</evidence>
<dbReference type="Pfam" id="PF00589">
    <property type="entry name" value="Phage_integrase"/>
    <property type="match status" value="1"/>
</dbReference>
<keyword evidence="1" id="KW-0233">DNA recombination</keyword>
<accession>A0ABQ3RM59</accession>
<dbReference type="Proteomes" id="UP000646738">
    <property type="component" value="Unassembled WGS sequence"/>
</dbReference>
<protein>
    <recommendedName>
        <fullName evidence="2">Tyr recombinase domain-containing protein</fullName>
    </recommendedName>
</protein>
<keyword evidence="4" id="KW-1185">Reference proteome</keyword>
<proteinExistence type="predicted"/>
<dbReference type="EMBL" id="BNEA01000015">
    <property type="protein sequence ID" value="GHI56953.1"/>
    <property type="molecule type" value="Genomic_DNA"/>
</dbReference>
<reference evidence="4" key="1">
    <citation type="submission" date="2023-07" db="EMBL/GenBank/DDBJ databases">
        <title>Whole genome shotgun sequence of Streptomyces achromogenes subsp. rubradiris NBRC 14000.</title>
        <authorList>
            <person name="Komaki H."/>
            <person name="Tamura T."/>
        </authorList>
    </citation>
    <scope>NUCLEOTIDE SEQUENCE [LARGE SCALE GENOMIC DNA]</scope>
    <source>
        <strain evidence="4">NBRC 14000</strain>
    </source>
</reference>
<evidence type="ECO:0000259" key="2">
    <source>
        <dbReference type="PROSITE" id="PS51898"/>
    </source>
</evidence>
<organism evidence="3 4">
    <name type="scientific">Streptomyces rubradiris</name>
    <name type="common">Streptomyces achromogenes subsp. rubradiris</name>
    <dbReference type="NCBI Taxonomy" id="285531"/>
    <lineage>
        <taxon>Bacteria</taxon>
        <taxon>Bacillati</taxon>
        <taxon>Actinomycetota</taxon>
        <taxon>Actinomycetes</taxon>
        <taxon>Kitasatosporales</taxon>
        <taxon>Streptomycetaceae</taxon>
        <taxon>Streptomyces</taxon>
    </lineage>
</organism>
<dbReference type="SUPFAM" id="SSF56349">
    <property type="entry name" value="DNA breaking-rejoining enzymes"/>
    <property type="match status" value="1"/>
</dbReference>
<evidence type="ECO:0000313" key="3">
    <source>
        <dbReference type="EMBL" id="GHI56953.1"/>
    </source>
</evidence>
<sequence length="162" mass="18078">MDFDAGEIYVDHQIQRAGRQILHRETKTEESDDFLPLPALCLKALRMRRAQQTGDRKAAGELWQDTHGLVFTTKYGTPIEPGNLTRMFALRARRAGVRVIPLRNTRHTCSSLLVALKVHPKVAQRILRHSQIAMTMEVYAEASEEEVRAALGKLSSAMGGAG</sequence>
<dbReference type="InterPro" id="IPR002104">
    <property type="entry name" value="Integrase_catalytic"/>
</dbReference>
<feature type="domain" description="Tyr recombinase" evidence="2">
    <location>
        <begin position="1"/>
        <end position="152"/>
    </location>
</feature>
<evidence type="ECO:0000256" key="1">
    <source>
        <dbReference type="ARBA" id="ARBA00023172"/>
    </source>
</evidence>